<reference evidence="2" key="1">
    <citation type="journal article" date="2023" name="Plant J.">
        <title>The genome of the king protea, Protea cynaroides.</title>
        <authorList>
            <person name="Chang J."/>
            <person name="Duong T.A."/>
            <person name="Schoeman C."/>
            <person name="Ma X."/>
            <person name="Roodt D."/>
            <person name="Barker N."/>
            <person name="Li Z."/>
            <person name="Van de Peer Y."/>
            <person name="Mizrachi E."/>
        </authorList>
    </citation>
    <scope>NUCLEOTIDE SEQUENCE</scope>
    <source>
        <tissue evidence="2">Young leaves</tissue>
    </source>
</reference>
<protein>
    <submittedName>
        <fullName evidence="2">Uncharacterized protein</fullName>
    </submittedName>
</protein>
<name>A0A9Q0JRW4_9MAGN</name>
<proteinExistence type="predicted"/>
<organism evidence="2 3">
    <name type="scientific">Protea cynaroides</name>
    <dbReference type="NCBI Taxonomy" id="273540"/>
    <lineage>
        <taxon>Eukaryota</taxon>
        <taxon>Viridiplantae</taxon>
        <taxon>Streptophyta</taxon>
        <taxon>Embryophyta</taxon>
        <taxon>Tracheophyta</taxon>
        <taxon>Spermatophyta</taxon>
        <taxon>Magnoliopsida</taxon>
        <taxon>Proteales</taxon>
        <taxon>Proteaceae</taxon>
        <taxon>Protea</taxon>
    </lineage>
</organism>
<dbReference type="Proteomes" id="UP001141806">
    <property type="component" value="Unassembled WGS sequence"/>
</dbReference>
<gene>
    <name evidence="2" type="ORF">NE237_027416</name>
</gene>
<accession>A0A9Q0JRW4</accession>
<feature type="region of interest" description="Disordered" evidence="1">
    <location>
        <begin position="53"/>
        <end position="78"/>
    </location>
</feature>
<evidence type="ECO:0000256" key="1">
    <source>
        <dbReference type="SAM" id="MobiDB-lite"/>
    </source>
</evidence>
<keyword evidence="3" id="KW-1185">Reference proteome</keyword>
<dbReference type="AlphaFoldDB" id="A0A9Q0JRW4"/>
<sequence>MAHETLAEALQSSVVMDDGIGDRSSSSDAVSSDPSLSRNVSLSRLNAEAPEFVPRTTNRVDLQQQPPPRLVVPHGPGSSYKDRAIRRGIYSIGWLCQYRYAGGGCCR</sequence>
<evidence type="ECO:0000313" key="2">
    <source>
        <dbReference type="EMBL" id="KAJ4950584.1"/>
    </source>
</evidence>
<dbReference type="InterPro" id="IPR009818">
    <property type="entry name" value="PAM2_motif"/>
</dbReference>
<evidence type="ECO:0000313" key="3">
    <source>
        <dbReference type="Proteomes" id="UP001141806"/>
    </source>
</evidence>
<feature type="compositionally biased region" description="Low complexity" evidence="1">
    <location>
        <begin position="22"/>
        <end position="41"/>
    </location>
</feature>
<feature type="region of interest" description="Disordered" evidence="1">
    <location>
        <begin position="13"/>
        <end position="41"/>
    </location>
</feature>
<dbReference type="EMBL" id="JAMYWD010000012">
    <property type="protein sequence ID" value="KAJ4950584.1"/>
    <property type="molecule type" value="Genomic_DNA"/>
</dbReference>
<comment type="caution">
    <text evidence="2">The sequence shown here is derived from an EMBL/GenBank/DDBJ whole genome shotgun (WGS) entry which is preliminary data.</text>
</comment>
<dbReference type="Pfam" id="PF07145">
    <property type="entry name" value="PAM2"/>
    <property type="match status" value="1"/>
</dbReference>